<gene>
    <name evidence="1" type="ORF">QWZ14_16755</name>
</gene>
<proteinExistence type="predicted"/>
<dbReference type="Proteomes" id="UP001529369">
    <property type="component" value="Unassembled WGS sequence"/>
</dbReference>
<sequence>MRFPSLNELFDLMVARGAQAGAAMAARVPQDAATMPLSVRVHPKVRAYYEAQAEACGAASASAMVAMVLEGVMRATEPANPAAQDRTIDITDNGFRTIGDEAATLVRDELLSALGPIGTAIEERRVSAISVDRPGGAWMQAGAGWEWCEWPALDTVRLGKLVDLASVAIGAGDQGVARGGFDAGVRLEVLRPPVIDAPGGLFFRMSSREVKSLAMLAAEGLFDNTKPYDPNNAPRSLTVVSEDVGARLKAALDNKENIMLCAMPLWERIELVEMFVRSIPVGRKVVVIEDRNQQDPMIKTDCLPRNSVVLTYERGRKGAEFREVARAAEALRPDHIVIPNLRWEHKEEYKLSVGHVFGGQIVASDALEPSIKLDDWIASNADVVIEVGSDRVAPMGIKQVLARPSRR</sequence>
<comment type="caution">
    <text evidence="1">The sequence shown here is derived from an EMBL/GenBank/DDBJ whole genome shotgun (WGS) entry which is preliminary data.</text>
</comment>
<organism evidence="1 2">
    <name type="scientific">Paeniroseomonas aquatica</name>
    <dbReference type="NCBI Taxonomy" id="373043"/>
    <lineage>
        <taxon>Bacteria</taxon>
        <taxon>Pseudomonadati</taxon>
        <taxon>Pseudomonadota</taxon>
        <taxon>Alphaproteobacteria</taxon>
        <taxon>Acetobacterales</taxon>
        <taxon>Acetobacteraceae</taxon>
        <taxon>Paeniroseomonas</taxon>
    </lineage>
</organism>
<keyword evidence="2" id="KW-1185">Reference proteome</keyword>
<evidence type="ECO:0000313" key="1">
    <source>
        <dbReference type="EMBL" id="MDN3566021.1"/>
    </source>
</evidence>
<protein>
    <submittedName>
        <fullName evidence="1">Uncharacterized protein</fullName>
    </submittedName>
</protein>
<dbReference type="RefSeq" id="WP_290317914.1">
    <property type="nucleotide sequence ID" value="NZ_JAUFPN010000155.1"/>
</dbReference>
<name>A0ABT8A8R3_9PROT</name>
<accession>A0ABT8A8R3</accession>
<reference evidence="2" key="1">
    <citation type="journal article" date="2019" name="Int. J. Syst. Evol. Microbiol.">
        <title>The Global Catalogue of Microorganisms (GCM) 10K type strain sequencing project: providing services to taxonomists for standard genome sequencing and annotation.</title>
        <authorList>
            <consortium name="The Broad Institute Genomics Platform"/>
            <consortium name="The Broad Institute Genome Sequencing Center for Infectious Disease"/>
            <person name="Wu L."/>
            <person name="Ma J."/>
        </authorList>
    </citation>
    <scope>NUCLEOTIDE SEQUENCE [LARGE SCALE GENOMIC DNA]</scope>
    <source>
        <strain evidence="2">CECT 7131</strain>
    </source>
</reference>
<evidence type="ECO:0000313" key="2">
    <source>
        <dbReference type="Proteomes" id="UP001529369"/>
    </source>
</evidence>
<dbReference type="EMBL" id="JAUFPN010000155">
    <property type="protein sequence ID" value="MDN3566021.1"/>
    <property type="molecule type" value="Genomic_DNA"/>
</dbReference>